<evidence type="ECO:0000256" key="2">
    <source>
        <dbReference type="SAM" id="MobiDB-lite"/>
    </source>
</evidence>
<dbReference type="PANTHER" id="PTHR21616">
    <property type="entry name" value="CENTROSOME SPINDLE POLE ASSOCIATED PROTEIN"/>
    <property type="match status" value="1"/>
</dbReference>
<dbReference type="GO" id="GO:0032467">
    <property type="term" value="P:positive regulation of cytokinesis"/>
    <property type="evidence" value="ECO:0007669"/>
    <property type="project" value="InterPro"/>
</dbReference>
<evidence type="ECO:0000256" key="1">
    <source>
        <dbReference type="SAM" id="Coils"/>
    </source>
</evidence>
<dbReference type="Proteomes" id="UP001458880">
    <property type="component" value="Unassembled WGS sequence"/>
</dbReference>
<keyword evidence="1" id="KW-0175">Coiled coil</keyword>
<protein>
    <submittedName>
        <fullName evidence="3">Uncharacterized protein</fullName>
    </submittedName>
</protein>
<feature type="coiled-coil region" evidence="1">
    <location>
        <begin position="305"/>
        <end position="373"/>
    </location>
</feature>
<proteinExistence type="predicted"/>
<dbReference type="InterPro" id="IPR026708">
    <property type="entry name" value="CSPP1"/>
</dbReference>
<dbReference type="PANTHER" id="PTHR21616:SF2">
    <property type="entry name" value="CENTROSOME AND SPINDLE POLE-ASSOCIATED PROTEIN 1"/>
    <property type="match status" value="1"/>
</dbReference>
<keyword evidence="4" id="KW-1185">Reference proteome</keyword>
<dbReference type="GO" id="GO:0000922">
    <property type="term" value="C:spindle pole"/>
    <property type="evidence" value="ECO:0007669"/>
    <property type="project" value="InterPro"/>
</dbReference>
<gene>
    <name evidence="3" type="ORF">QE152_g29954</name>
</gene>
<sequence>MDLEQFKKIQKNLIKKDRERLGVGVKTQINHIEYEESKEQEVHLENEIQPSHINSVEEEGNLKINPQSVTSDNSDQNVSVVERLNLSCNEGSLEKKKQSFIDKIINSENPLTFRSNDSVCTMLRYGEYSPNNPNLRVSTAPYLGLGEYEQRRQLLLKQRQEDYKEHINRKNERIKNTVNKILETKLVAGGNSKFVQTDIQDIHNKLVQLNNQESNSLSADFSPESANSDKENRDVFSNKSFNVQRIDQRLTTIQNDLLSNMDKPRSILSNRRTETPADHLLSDYNRGYVPSCLDGFSYHDKYDEMQRERIKREAYQQELRSQIEEKRRYAEIRQEQERREQDRENRRLEQQLLRMQEEQIREEQRKAIREEQVRRSSEEFLRRKQDLQLRSGYRKRLESENSTLSLRNTNVASKMSHYSPPVSRRNTLSYTVPSSSSSYPDTSPRLETLSINDSLSRVQRRHSATQQDLSMIRRSPKMQRRSSSSRLDDPLPIPVLKAHSPVAQELKNSVAVNSGRHTSDAVKKLEDKWQIPAVQKNIINHGDLFTDGHGRSILTQLGAIRMQLQREQLRMDETLRQRSNVQAKAVNFH</sequence>
<dbReference type="AlphaFoldDB" id="A0AAW1JFY8"/>
<evidence type="ECO:0000313" key="3">
    <source>
        <dbReference type="EMBL" id="KAK9702433.1"/>
    </source>
</evidence>
<dbReference type="GO" id="GO:0005874">
    <property type="term" value="C:microtubule"/>
    <property type="evidence" value="ECO:0007669"/>
    <property type="project" value="InterPro"/>
</dbReference>
<dbReference type="GO" id="GO:0005813">
    <property type="term" value="C:centrosome"/>
    <property type="evidence" value="ECO:0007669"/>
    <property type="project" value="InterPro"/>
</dbReference>
<comment type="caution">
    <text evidence="3">The sequence shown here is derived from an EMBL/GenBank/DDBJ whole genome shotgun (WGS) entry which is preliminary data.</text>
</comment>
<evidence type="ECO:0000313" key="4">
    <source>
        <dbReference type="Proteomes" id="UP001458880"/>
    </source>
</evidence>
<name>A0AAW1JFY8_POPJA</name>
<feature type="region of interest" description="Disordered" evidence="2">
    <location>
        <begin position="414"/>
        <end position="493"/>
    </location>
</feature>
<organism evidence="3 4">
    <name type="scientific">Popillia japonica</name>
    <name type="common">Japanese beetle</name>
    <dbReference type="NCBI Taxonomy" id="7064"/>
    <lineage>
        <taxon>Eukaryota</taxon>
        <taxon>Metazoa</taxon>
        <taxon>Ecdysozoa</taxon>
        <taxon>Arthropoda</taxon>
        <taxon>Hexapoda</taxon>
        <taxon>Insecta</taxon>
        <taxon>Pterygota</taxon>
        <taxon>Neoptera</taxon>
        <taxon>Endopterygota</taxon>
        <taxon>Coleoptera</taxon>
        <taxon>Polyphaga</taxon>
        <taxon>Scarabaeiformia</taxon>
        <taxon>Scarabaeidae</taxon>
        <taxon>Rutelinae</taxon>
        <taxon>Popillia</taxon>
    </lineage>
</organism>
<reference evidence="3 4" key="1">
    <citation type="journal article" date="2024" name="BMC Genomics">
        <title>De novo assembly and annotation of Popillia japonica's genome with initial clues to its potential as an invasive pest.</title>
        <authorList>
            <person name="Cucini C."/>
            <person name="Boschi S."/>
            <person name="Funari R."/>
            <person name="Cardaioli E."/>
            <person name="Iannotti N."/>
            <person name="Marturano G."/>
            <person name="Paoli F."/>
            <person name="Bruttini M."/>
            <person name="Carapelli A."/>
            <person name="Frati F."/>
            <person name="Nardi F."/>
        </authorList>
    </citation>
    <scope>NUCLEOTIDE SEQUENCE [LARGE SCALE GENOMIC DNA]</scope>
    <source>
        <strain evidence="3">DMR45628</strain>
    </source>
</reference>
<dbReference type="EMBL" id="JASPKY010000392">
    <property type="protein sequence ID" value="KAK9702433.1"/>
    <property type="molecule type" value="Genomic_DNA"/>
</dbReference>
<accession>A0AAW1JFY8</accession>
<feature type="compositionally biased region" description="Low complexity" evidence="2">
    <location>
        <begin position="429"/>
        <end position="443"/>
    </location>
</feature>